<dbReference type="EMBL" id="ABTR02000001">
    <property type="protein sequence ID" value="EFC90076.1"/>
    <property type="molecule type" value="Genomic_DNA"/>
</dbReference>
<organism evidence="2 3">
    <name type="scientific">Dethiosulfovibrio peptidovorans DSM 11002</name>
    <dbReference type="NCBI Taxonomy" id="469381"/>
    <lineage>
        <taxon>Bacteria</taxon>
        <taxon>Thermotogati</taxon>
        <taxon>Synergistota</taxon>
        <taxon>Synergistia</taxon>
        <taxon>Synergistales</taxon>
        <taxon>Dethiosulfovibrionaceae</taxon>
        <taxon>Dethiosulfovibrio</taxon>
    </lineage>
</organism>
<proteinExistence type="predicted"/>
<name>D2Z2C0_9BACT</name>
<feature type="transmembrane region" description="Helical" evidence="1">
    <location>
        <begin position="37"/>
        <end position="56"/>
    </location>
</feature>
<dbReference type="Proteomes" id="UP000006427">
    <property type="component" value="Unassembled WGS sequence"/>
</dbReference>
<keyword evidence="1" id="KW-0812">Transmembrane</keyword>
<evidence type="ECO:0000256" key="1">
    <source>
        <dbReference type="SAM" id="Phobius"/>
    </source>
</evidence>
<sequence>MLDNDDIHVMLGELRKGQLTAEKEIDRLRNETSHLKHWIYVLSAILILSIFANPVLRHLIPALM</sequence>
<protein>
    <submittedName>
        <fullName evidence="2">Uncharacterized protein</fullName>
    </submittedName>
</protein>
<reference evidence="2 3" key="1">
    <citation type="journal article" date="2010" name="Stand. Genomic Sci.">
        <title>Permanent draft genome sequence of Dethiosulfovibrio peptidovorans type strain (SEBR 4207).</title>
        <authorList>
            <person name="Labutti K."/>
            <person name="Mayilraj S."/>
            <person name="Clum A."/>
            <person name="Lucas S."/>
            <person name="Glavina Del Rio T."/>
            <person name="Nolan M."/>
            <person name="Tice H."/>
            <person name="Cheng J.F."/>
            <person name="Pitluck S."/>
            <person name="Liolios K."/>
            <person name="Ivanova N."/>
            <person name="Mavromatis K."/>
            <person name="Mikhailova N."/>
            <person name="Pati A."/>
            <person name="Goodwin L."/>
            <person name="Chen A."/>
            <person name="Palaniappan K."/>
            <person name="Land M."/>
            <person name="Hauser L."/>
            <person name="Chang Y.J."/>
            <person name="Jeffries C.D."/>
            <person name="Rohde M."/>
            <person name="Spring S."/>
            <person name="Goker M."/>
            <person name="Woyke T."/>
            <person name="Bristow J."/>
            <person name="Eisen J.A."/>
            <person name="Markowitz V."/>
            <person name="Hugenholtz P."/>
            <person name="Kyrpides N.C."/>
            <person name="Klenk H.P."/>
            <person name="Lapidus A."/>
        </authorList>
    </citation>
    <scope>NUCLEOTIDE SEQUENCE [LARGE SCALE GENOMIC DNA]</scope>
    <source>
        <strain evidence="2 3">DSM 11002</strain>
    </source>
</reference>
<keyword evidence="1" id="KW-0472">Membrane</keyword>
<keyword evidence="1" id="KW-1133">Transmembrane helix</keyword>
<dbReference type="PaxDb" id="469381-Dpep_0044"/>
<dbReference type="RefSeq" id="WP_005658531.1">
    <property type="nucleotide sequence ID" value="NZ_ABTR02000001.1"/>
</dbReference>
<accession>D2Z2C0</accession>
<comment type="caution">
    <text evidence="2">The sequence shown here is derived from an EMBL/GenBank/DDBJ whole genome shotgun (WGS) entry which is preliminary data.</text>
</comment>
<dbReference type="AlphaFoldDB" id="D2Z2C0"/>
<evidence type="ECO:0000313" key="3">
    <source>
        <dbReference type="Proteomes" id="UP000006427"/>
    </source>
</evidence>
<dbReference type="STRING" id="469381.Dpep_0044"/>
<gene>
    <name evidence="2" type="ORF">Dpep_0044</name>
</gene>
<keyword evidence="3" id="KW-1185">Reference proteome</keyword>
<evidence type="ECO:0000313" key="2">
    <source>
        <dbReference type="EMBL" id="EFC90076.1"/>
    </source>
</evidence>